<proteinExistence type="predicted"/>
<feature type="transmembrane region" description="Helical" evidence="1">
    <location>
        <begin position="6"/>
        <end position="28"/>
    </location>
</feature>
<dbReference type="Proteomes" id="UP000041625">
    <property type="component" value="Unassembled WGS sequence"/>
</dbReference>
<sequence length="47" mass="5268">MNIKHHLQTVGIALIISAVTFSLGDLSLTQKVKHLQKNLNSMKRRAI</sequence>
<evidence type="ECO:0000313" key="3">
    <source>
        <dbReference type="Proteomes" id="UP000041625"/>
    </source>
</evidence>
<reference evidence="2 3" key="1">
    <citation type="submission" date="2014-06" db="EMBL/GenBank/DDBJ databases">
        <authorList>
            <person name="Le Roux F."/>
        </authorList>
    </citation>
    <scope>NUCLEOTIDE SEQUENCE [LARGE SCALE GENOMIC DNA]</scope>
    <source>
        <strain evidence="2 3">J2-31</strain>
    </source>
</reference>
<organism evidence="2 3">
    <name type="scientific">Vibrio coralliirubri</name>
    <dbReference type="NCBI Taxonomy" id="1516159"/>
    <lineage>
        <taxon>Bacteria</taxon>
        <taxon>Pseudomonadati</taxon>
        <taxon>Pseudomonadota</taxon>
        <taxon>Gammaproteobacteria</taxon>
        <taxon>Vibrionales</taxon>
        <taxon>Vibrionaceae</taxon>
        <taxon>Vibrio</taxon>
    </lineage>
</organism>
<protein>
    <submittedName>
        <fullName evidence="2">Uncharacterized protein</fullName>
    </submittedName>
</protein>
<accession>A0AA86XRP9</accession>
<evidence type="ECO:0000313" key="2">
    <source>
        <dbReference type="EMBL" id="CDT65162.1"/>
    </source>
</evidence>
<keyword evidence="1" id="KW-1133">Transmembrane helix</keyword>
<keyword evidence="3" id="KW-1185">Reference proteome</keyword>
<name>A0AA86XRP9_9VIBR</name>
<evidence type="ECO:0000256" key="1">
    <source>
        <dbReference type="SAM" id="Phobius"/>
    </source>
</evidence>
<comment type="caution">
    <text evidence="2">The sequence shown here is derived from an EMBL/GenBank/DDBJ whole genome shotgun (WGS) entry which is preliminary data.</text>
</comment>
<keyword evidence="1" id="KW-0812">Transmembrane</keyword>
<keyword evidence="1" id="KW-0472">Membrane</keyword>
<dbReference type="EMBL" id="CCKJ01000032">
    <property type="protein sequence ID" value="CDT65162.1"/>
    <property type="molecule type" value="Genomic_DNA"/>
</dbReference>
<dbReference type="AlphaFoldDB" id="A0AA86XRP9"/>
<gene>
    <name evidence="2" type="ORF">VCR31J2_1270830</name>
</gene>